<sequence>MTAHNGERTPDLRRWTAPARSAKHQLSTDRNGTPLVSSLTSGNRHDITPVIPMLETLPHARGLRRRTHHRTSQLFADRSYDLDKYRHPASSRQHLAYRQTRRPPRIQRGKTC</sequence>
<comment type="caution">
    <text evidence="3">The sequence shown here is derived from an EMBL/GenBank/DDBJ whole genome shotgun (WGS) entry which is preliminary data.</text>
</comment>
<dbReference type="EMBL" id="JBEPAZ010000082">
    <property type="protein sequence ID" value="MER6434090.1"/>
    <property type="molecule type" value="Genomic_DNA"/>
</dbReference>
<dbReference type="Pfam" id="PF01609">
    <property type="entry name" value="DDE_Tnp_1"/>
    <property type="match status" value="1"/>
</dbReference>
<accession>A0ABV1UK88</accession>
<evidence type="ECO:0000256" key="1">
    <source>
        <dbReference type="SAM" id="MobiDB-lite"/>
    </source>
</evidence>
<feature type="compositionally biased region" description="Basic residues" evidence="1">
    <location>
        <begin position="99"/>
        <end position="112"/>
    </location>
</feature>
<evidence type="ECO:0000313" key="3">
    <source>
        <dbReference type="EMBL" id="MER6434090.1"/>
    </source>
</evidence>
<gene>
    <name evidence="3" type="ORF">ABT272_41370</name>
</gene>
<keyword evidence="4" id="KW-1185">Reference proteome</keyword>
<feature type="region of interest" description="Disordered" evidence="1">
    <location>
        <begin position="86"/>
        <end position="112"/>
    </location>
</feature>
<feature type="region of interest" description="Disordered" evidence="1">
    <location>
        <begin position="1"/>
        <end position="45"/>
    </location>
</feature>
<feature type="domain" description="Transposase IS4-like" evidence="2">
    <location>
        <begin position="23"/>
        <end position="90"/>
    </location>
</feature>
<reference evidence="3 4" key="1">
    <citation type="submission" date="2024-06" db="EMBL/GenBank/DDBJ databases">
        <title>The Natural Products Discovery Center: Release of the First 8490 Sequenced Strains for Exploring Actinobacteria Biosynthetic Diversity.</title>
        <authorList>
            <person name="Kalkreuter E."/>
            <person name="Kautsar S.A."/>
            <person name="Yang D."/>
            <person name="Bader C.D."/>
            <person name="Teijaro C.N."/>
            <person name="Fluegel L."/>
            <person name="Davis C.M."/>
            <person name="Simpson J.R."/>
            <person name="Lauterbach L."/>
            <person name="Steele A.D."/>
            <person name="Gui C."/>
            <person name="Meng S."/>
            <person name="Li G."/>
            <person name="Viehrig K."/>
            <person name="Ye F."/>
            <person name="Su P."/>
            <person name="Kiefer A.F."/>
            <person name="Nichols A."/>
            <person name="Cepeda A.J."/>
            <person name="Yan W."/>
            <person name="Fan B."/>
            <person name="Jiang Y."/>
            <person name="Adhikari A."/>
            <person name="Zheng C.-J."/>
            <person name="Schuster L."/>
            <person name="Cowan T.M."/>
            <person name="Smanski M.J."/>
            <person name="Chevrette M.G."/>
            <person name="De Carvalho L.P.S."/>
            <person name="Shen B."/>
        </authorList>
    </citation>
    <scope>NUCLEOTIDE SEQUENCE [LARGE SCALE GENOMIC DNA]</scope>
    <source>
        <strain evidence="3 4">NPDC001166</strain>
    </source>
</reference>
<evidence type="ECO:0000259" key="2">
    <source>
        <dbReference type="Pfam" id="PF01609"/>
    </source>
</evidence>
<dbReference type="RefSeq" id="WP_352065988.1">
    <property type="nucleotide sequence ID" value="NZ_JBEPAZ010000082.1"/>
</dbReference>
<proteinExistence type="predicted"/>
<evidence type="ECO:0000313" key="4">
    <source>
        <dbReference type="Proteomes" id="UP001470023"/>
    </source>
</evidence>
<feature type="compositionally biased region" description="Polar residues" evidence="1">
    <location>
        <begin position="24"/>
        <end position="42"/>
    </location>
</feature>
<name>A0ABV1UK88_9ACTN</name>
<dbReference type="InterPro" id="IPR002559">
    <property type="entry name" value="Transposase_11"/>
</dbReference>
<protein>
    <submittedName>
        <fullName evidence="3">Transposase</fullName>
    </submittedName>
</protein>
<organism evidence="3 4">
    <name type="scientific">Streptomyces sp. 900105245</name>
    <dbReference type="NCBI Taxonomy" id="3154379"/>
    <lineage>
        <taxon>Bacteria</taxon>
        <taxon>Bacillati</taxon>
        <taxon>Actinomycetota</taxon>
        <taxon>Actinomycetes</taxon>
        <taxon>Kitasatosporales</taxon>
        <taxon>Streptomycetaceae</taxon>
        <taxon>Streptomyces</taxon>
    </lineage>
</organism>
<dbReference type="Proteomes" id="UP001470023">
    <property type="component" value="Unassembled WGS sequence"/>
</dbReference>
<feature type="compositionally biased region" description="Basic and acidic residues" evidence="1">
    <location>
        <begin position="1"/>
        <end position="14"/>
    </location>
</feature>